<dbReference type="Pfam" id="PF10054">
    <property type="entry name" value="DUF2291"/>
    <property type="match status" value="1"/>
</dbReference>
<evidence type="ECO:0000313" key="2">
    <source>
        <dbReference type="Proteomes" id="UP000721844"/>
    </source>
</evidence>
<sequence length="228" mass="23736">MRNPTSHGMRISAHAASLPRRDMLIMGSLLALLPGCKIVRNGVADKTDPQKPDTFDANAYVDSLWPKVSTFFQAQAHDLSTVLAGLAKDADAADKAYGQPPAADGGAWTFAVKGQGRVTQSDSKSARGTLTLALPNVSSPVILQVGPVVFGSAIRDCLPFLDFATFVNQIEYAEVSHALNAKAIADIRHGVDFGALVGKTVTFSGGMADPAASGETDVTPVTLVVSGA</sequence>
<dbReference type="AlphaFoldDB" id="A0A963Z1J5"/>
<proteinExistence type="predicted"/>
<dbReference type="Proteomes" id="UP000721844">
    <property type="component" value="Unassembled WGS sequence"/>
</dbReference>
<dbReference type="InterPro" id="IPR014582">
    <property type="entry name" value="UCP033535_lipo"/>
</dbReference>
<name>A0A963Z1J5_9PROT</name>
<dbReference type="PIRSF" id="PIRSF033535">
    <property type="entry name" value="UCP033535_plp"/>
    <property type="match status" value="1"/>
</dbReference>
<dbReference type="SUPFAM" id="SSF141318">
    <property type="entry name" value="TM0957-like"/>
    <property type="match status" value="1"/>
</dbReference>
<dbReference type="RefSeq" id="WP_227307801.1">
    <property type="nucleotide sequence ID" value="NZ_JAESVA010000004.1"/>
</dbReference>
<comment type="caution">
    <text evidence="1">The sequence shown here is derived from an EMBL/GenBank/DDBJ whole genome shotgun (WGS) entry which is preliminary data.</text>
</comment>
<reference evidence="1 2" key="1">
    <citation type="journal article" date="2021" name="Microorganisms">
        <title>Acidisoma silvae sp. nov. and Acidisomacellulosilytica sp. nov., Two Acidophilic Bacteria Isolated from Decaying Wood, Hydrolyzing Cellulose and Producing Poly-3-hydroxybutyrate.</title>
        <authorList>
            <person name="Mieszkin S."/>
            <person name="Pouder E."/>
            <person name="Uroz S."/>
            <person name="Simon-Colin C."/>
            <person name="Alain K."/>
        </authorList>
    </citation>
    <scope>NUCLEOTIDE SEQUENCE [LARGE SCALE GENOMIC DNA]</scope>
    <source>
        <strain evidence="1 2">HW T5.17</strain>
    </source>
</reference>
<keyword evidence="2" id="KW-1185">Reference proteome</keyword>
<organism evidence="1 2">
    <name type="scientific">Acidisoma cellulosilyticum</name>
    <dbReference type="NCBI Taxonomy" id="2802395"/>
    <lineage>
        <taxon>Bacteria</taxon>
        <taxon>Pseudomonadati</taxon>
        <taxon>Pseudomonadota</taxon>
        <taxon>Alphaproteobacteria</taxon>
        <taxon>Acetobacterales</taxon>
        <taxon>Acidocellaceae</taxon>
        <taxon>Acidisoma</taxon>
    </lineage>
</organism>
<dbReference type="EMBL" id="JAESVA010000004">
    <property type="protein sequence ID" value="MCB8881128.1"/>
    <property type="molecule type" value="Genomic_DNA"/>
</dbReference>
<protein>
    <submittedName>
        <fullName evidence="1">DUF2291 family protein</fullName>
    </submittedName>
</protein>
<dbReference type="InterPro" id="IPR036215">
    <property type="entry name" value="TM0957-like_sf"/>
</dbReference>
<accession>A0A963Z1J5</accession>
<evidence type="ECO:0000313" key="1">
    <source>
        <dbReference type="EMBL" id="MCB8881128.1"/>
    </source>
</evidence>
<gene>
    <name evidence="1" type="ORF">ACELLULO517_12850</name>
</gene>